<keyword evidence="2" id="KW-1185">Reference proteome</keyword>
<dbReference type="EMBL" id="ACIZ01000048">
    <property type="protein sequence ID" value="EEN80737.1"/>
    <property type="molecule type" value="Genomic_DNA"/>
</dbReference>
<evidence type="ECO:0000313" key="1">
    <source>
        <dbReference type="EMBL" id="EEN80737.1"/>
    </source>
</evidence>
<reference evidence="1" key="1">
    <citation type="submission" date="2009-01" db="EMBL/GenBank/DDBJ databases">
        <authorList>
            <person name="Qin X."/>
            <person name="Bachman B."/>
            <person name="Battles P."/>
            <person name="Bell A."/>
            <person name="Bess C."/>
            <person name="Bickham C."/>
            <person name="Chaboub L."/>
            <person name="Chen D."/>
            <person name="Coyle M."/>
            <person name="Deiros D.R."/>
            <person name="Dinh H."/>
            <person name="Forbes L."/>
            <person name="Fowler G."/>
            <person name="Francisco L."/>
            <person name="Fu Q."/>
            <person name="Gubbala S."/>
            <person name="Hale W."/>
            <person name="Han Y."/>
            <person name="Hemphill L."/>
            <person name="Highlander S.K."/>
            <person name="Hirani K."/>
            <person name="Hogues M."/>
            <person name="Jackson L."/>
            <person name="Jakkamsetti A."/>
            <person name="Javaid M."/>
            <person name="Jiang H."/>
            <person name="Korchina V."/>
            <person name="Kovar C."/>
            <person name="Lara F."/>
            <person name="Lee S."/>
            <person name="Mata R."/>
            <person name="Mathew T."/>
            <person name="Moen C."/>
            <person name="Morales K."/>
            <person name="Munidasa M."/>
            <person name="Nazareth L."/>
            <person name="Ngo R."/>
            <person name="Nguyen L."/>
            <person name="Okwuonu G."/>
            <person name="Ongeri F."/>
            <person name="Patil S."/>
            <person name="Petrosino J."/>
            <person name="Pham C."/>
            <person name="Pham P."/>
            <person name="Pu L.-L."/>
            <person name="Puazo M."/>
            <person name="Raj R."/>
            <person name="Reid J."/>
            <person name="Rouhana J."/>
            <person name="Saada N."/>
            <person name="Shang Y."/>
            <person name="Simmons D."/>
            <person name="Thornton R."/>
            <person name="Warren J."/>
            <person name="Weissenberger G."/>
            <person name="Zhang J."/>
            <person name="Zhang L."/>
            <person name="Zhou C."/>
            <person name="Zhu D."/>
            <person name="Muzny D."/>
            <person name="Worley K."/>
            <person name="Gibbs R."/>
        </authorList>
    </citation>
    <scope>NUCLEOTIDE SEQUENCE [LARGE SCALE GENOMIC DNA]</scope>
    <source>
        <strain evidence="1">LMS2-1</strain>
    </source>
</reference>
<sequence length="54" mass="6372">MVPFSPLRLAEKADLAGFFVWTFGCFKYLRNDALYFWTTKIALKILPLMVENKR</sequence>
<protein>
    <submittedName>
        <fullName evidence="1">Uncharacterized protein</fullName>
    </submittedName>
</protein>
<dbReference type="Proteomes" id="UP000004525">
    <property type="component" value="Unassembled WGS sequence"/>
</dbReference>
<accession>C2JVZ2</accession>
<proteinExistence type="predicted"/>
<name>C2JVZ2_LACRM</name>
<organism evidence="1 2">
    <name type="scientific">Lacticaseibacillus rhamnosus (strain LMS2-1)</name>
    <dbReference type="NCBI Taxonomy" id="525361"/>
    <lineage>
        <taxon>Bacteria</taxon>
        <taxon>Bacillati</taxon>
        <taxon>Bacillota</taxon>
        <taxon>Bacilli</taxon>
        <taxon>Lactobacillales</taxon>
        <taxon>Lactobacillaceae</taxon>
        <taxon>Lacticaseibacillus</taxon>
    </lineage>
</organism>
<gene>
    <name evidence="1" type="ORF">HMPREF0539_1076</name>
</gene>
<dbReference type="HOGENOM" id="CLU_3044762_0_0_9"/>
<evidence type="ECO:0000313" key="2">
    <source>
        <dbReference type="Proteomes" id="UP000004525"/>
    </source>
</evidence>
<dbReference type="AlphaFoldDB" id="C2JVZ2"/>
<comment type="caution">
    <text evidence="1">The sequence shown here is derived from an EMBL/GenBank/DDBJ whole genome shotgun (WGS) entry which is preliminary data.</text>
</comment>